<name>A0ACC2FK63_DALPE</name>
<reference evidence="1" key="1">
    <citation type="submission" date="2021-05" db="EMBL/GenBank/DDBJ databases">
        <authorList>
            <person name="Pan Q."/>
            <person name="Jouanno E."/>
            <person name="Zahm M."/>
            <person name="Klopp C."/>
            <person name="Cabau C."/>
            <person name="Louis A."/>
            <person name="Berthelot C."/>
            <person name="Parey E."/>
            <person name="Roest Crollius H."/>
            <person name="Montfort J."/>
            <person name="Robinson-Rechavi M."/>
            <person name="Bouchez O."/>
            <person name="Lampietro C."/>
            <person name="Lopez Roques C."/>
            <person name="Donnadieu C."/>
            <person name="Postlethwait J."/>
            <person name="Bobe J."/>
            <person name="Dillon D."/>
            <person name="Chandos A."/>
            <person name="von Hippel F."/>
            <person name="Guiguen Y."/>
        </authorList>
    </citation>
    <scope>NUCLEOTIDE SEQUENCE</scope>
    <source>
        <strain evidence="1">YG-Jan2019</strain>
    </source>
</reference>
<evidence type="ECO:0000313" key="1">
    <source>
        <dbReference type="EMBL" id="KAJ7991776.1"/>
    </source>
</evidence>
<organism evidence="1 2">
    <name type="scientific">Dallia pectoralis</name>
    <name type="common">Alaska blackfish</name>
    <dbReference type="NCBI Taxonomy" id="75939"/>
    <lineage>
        <taxon>Eukaryota</taxon>
        <taxon>Metazoa</taxon>
        <taxon>Chordata</taxon>
        <taxon>Craniata</taxon>
        <taxon>Vertebrata</taxon>
        <taxon>Euteleostomi</taxon>
        <taxon>Actinopterygii</taxon>
        <taxon>Neopterygii</taxon>
        <taxon>Teleostei</taxon>
        <taxon>Protacanthopterygii</taxon>
        <taxon>Esociformes</taxon>
        <taxon>Umbridae</taxon>
        <taxon>Dallia</taxon>
    </lineage>
</organism>
<dbReference type="EMBL" id="CM055753">
    <property type="protein sequence ID" value="KAJ7991776.1"/>
    <property type="molecule type" value="Genomic_DNA"/>
</dbReference>
<evidence type="ECO:0000313" key="2">
    <source>
        <dbReference type="Proteomes" id="UP001157502"/>
    </source>
</evidence>
<accession>A0ACC2FK63</accession>
<proteinExistence type="predicted"/>
<keyword evidence="2" id="KW-1185">Reference proteome</keyword>
<sequence length="213" mass="24859">MAFVPTFRGDMHTEHVSTEYVNITPHRDACVYTSCYCEENVWKLCEHISSQTQVSLEEVYAVFISNERRTIPIWKQKSSRGCEPVVWDYHVILLHHNKQGQRFIYDLDTVLPFPCSFDVYTKEALQTDRGLKPAFWRKLRVIPAQTYLRRFSSDRSHMKDSSGKWRMPPPQYSCITTADSTMNLDNFISVDPKAGWGEVYSLSEFVKHFGEES</sequence>
<protein>
    <submittedName>
        <fullName evidence="1">Uncharacterized protein</fullName>
    </submittedName>
</protein>
<gene>
    <name evidence="1" type="ORF">DPEC_G00287380</name>
</gene>
<dbReference type="Proteomes" id="UP001157502">
    <property type="component" value="Chromosome 26"/>
</dbReference>
<comment type="caution">
    <text evidence="1">The sequence shown here is derived from an EMBL/GenBank/DDBJ whole genome shotgun (WGS) entry which is preliminary data.</text>
</comment>